<feature type="compositionally biased region" description="Basic and acidic residues" evidence="1">
    <location>
        <begin position="31"/>
        <end position="40"/>
    </location>
</feature>
<reference evidence="3" key="1">
    <citation type="submission" date="2019-07" db="EMBL/GenBank/DDBJ databases">
        <title>De Novo Assembly of kiwifruit Actinidia rufa.</title>
        <authorList>
            <person name="Sugita-Konishi S."/>
            <person name="Sato K."/>
            <person name="Mori E."/>
            <person name="Abe Y."/>
            <person name="Kisaki G."/>
            <person name="Hamano K."/>
            <person name="Suezawa K."/>
            <person name="Otani M."/>
            <person name="Fukuda T."/>
            <person name="Manabe T."/>
            <person name="Gomi K."/>
            <person name="Tabuchi M."/>
            <person name="Akimitsu K."/>
            <person name="Kataoka I."/>
        </authorList>
    </citation>
    <scope>NUCLEOTIDE SEQUENCE [LARGE SCALE GENOMIC DNA]</scope>
    <source>
        <strain evidence="3">cv. Fuchu</strain>
    </source>
</reference>
<evidence type="ECO:0000256" key="1">
    <source>
        <dbReference type="SAM" id="MobiDB-lite"/>
    </source>
</evidence>
<dbReference type="AlphaFoldDB" id="A0A7J0DGY3"/>
<dbReference type="EMBL" id="BJWL01000200">
    <property type="protein sequence ID" value="GFS33879.1"/>
    <property type="molecule type" value="Genomic_DNA"/>
</dbReference>
<evidence type="ECO:0000313" key="3">
    <source>
        <dbReference type="Proteomes" id="UP000585474"/>
    </source>
</evidence>
<organism evidence="2 3">
    <name type="scientific">Actinidia rufa</name>
    <dbReference type="NCBI Taxonomy" id="165716"/>
    <lineage>
        <taxon>Eukaryota</taxon>
        <taxon>Viridiplantae</taxon>
        <taxon>Streptophyta</taxon>
        <taxon>Embryophyta</taxon>
        <taxon>Tracheophyta</taxon>
        <taxon>Spermatophyta</taxon>
        <taxon>Magnoliopsida</taxon>
        <taxon>eudicotyledons</taxon>
        <taxon>Gunneridae</taxon>
        <taxon>Pentapetalae</taxon>
        <taxon>asterids</taxon>
        <taxon>Ericales</taxon>
        <taxon>Actinidiaceae</taxon>
        <taxon>Actinidia</taxon>
    </lineage>
</organism>
<feature type="region of interest" description="Disordered" evidence="1">
    <location>
        <begin position="1"/>
        <end position="116"/>
    </location>
</feature>
<dbReference type="Proteomes" id="UP000585474">
    <property type="component" value="Unassembled WGS sequence"/>
</dbReference>
<gene>
    <name evidence="2" type="ORF">Acr_00g0031050</name>
</gene>
<accession>A0A7J0DGY3</accession>
<comment type="caution">
    <text evidence="2">The sequence shown here is derived from an EMBL/GenBank/DDBJ whole genome shotgun (WGS) entry which is preliminary data.</text>
</comment>
<feature type="compositionally biased region" description="Basic residues" evidence="1">
    <location>
        <begin position="41"/>
        <end position="54"/>
    </location>
</feature>
<evidence type="ECO:0000313" key="2">
    <source>
        <dbReference type="EMBL" id="GFS33879.1"/>
    </source>
</evidence>
<sequence>MTDRSNGEQRSGRGWVGPNRFPRSYYTPCDPNRRKSGDNQRRRRTSGCRGKRLGPCRCSSGTSGTGSGPSWASGPSATSPAPPRPTRSRPVASWVNTSGPIFDSIPPIDEQSFDCS</sequence>
<feature type="compositionally biased region" description="Low complexity" evidence="1">
    <location>
        <begin position="55"/>
        <end position="79"/>
    </location>
</feature>
<proteinExistence type="predicted"/>
<name>A0A7J0DGY3_9ERIC</name>
<protein>
    <submittedName>
        <fullName evidence="2">Uncharacterized protein</fullName>
    </submittedName>
</protein>
<keyword evidence="3" id="KW-1185">Reference proteome</keyword>
<feature type="compositionally biased region" description="Basic and acidic residues" evidence="1">
    <location>
        <begin position="1"/>
        <end position="11"/>
    </location>
</feature>